<sequence>MTAHEKVFGNLLRVVAVADQSMGFDCYWVDTYKKKKNQRTRHKIRFVHWTNCIANICPREEWLVYQKERCYDMSHNHSMYCIRSTDPKNPACNLRDGTPIFCNVEAARGFVGFINGAMDLRKDVVPCRDRADEDQTAVLTGIDTYLSYFKQYTFINEMEVFVRDQYQQSSSSIPVLSLFVIFTLLFVVSNN</sequence>
<feature type="transmembrane region" description="Helical" evidence="1">
    <location>
        <begin position="171"/>
        <end position="188"/>
    </location>
</feature>
<gene>
    <name evidence="2" type="ORF">g.60841</name>
</gene>
<evidence type="ECO:0000313" key="2">
    <source>
        <dbReference type="EMBL" id="JAQ11154.1"/>
    </source>
</evidence>
<proteinExistence type="predicted"/>
<keyword evidence="1" id="KW-0472">Membrane</keyword>
<keyword evidence="1" id="KW-1133">Transmembrane helix</keyword>
<organism evidence="2">
    <name type="scientific">Lygus hesperus</name>
    <name type="common">Western plant bug</name>
    <dbReference type="NCBI Taxonomy" id="30085"/>
    <lineage>
        <taxon>Eukaryota</taxon>
        <taxon>Metazoa</taxon>
        <taxon>Ecdysozoa</taxon>
        <taxon>Arthropoda</taxon>
        <taxon>Hexapoda</taxon>
        <taxon>Insecta</taxon>
        <taxon>Pterygota</taxon>
        <taxon>Neoptera</taxon>
        <taxon>Paraneoptera</taxon>
        <taxon>Hemiptera</taxon>
        <taxon>Heteroptera</taxon>
        <taxon>Panheteroptera</taxon>
        <taxon>Cimicomorpha</taxon>
        <taxon>Miridae</taxon>
        <taxon>Mirini</taxon>
        <taxon>Lygus</taxon>
    </lineage>
</organism>
<accession>A0A146LTW1</accession>
<keyword evidence="1" id="KW-0812">Transmembrane</keyword>
<evidence type="ECO:0000256" key="1">
    <source>
        <dbReference type="SAM" id="Phobius"/>
    </source>
</evidence>
<reference evidence="2" key="1">
    <citation type="journal article" date="2016" name="Gigascience">
        <title>De novo construction of an expanded transcriptome assembly for the western tarnished plant bug, Lygus hesperus.</title>
        <authorList>
            <person name="Tassone E.E."/>
            <person name="Geib S.M."/>
            <person name="Hall B."/>
            <person name="Fabrick J.A."/>
            <person name="Brent C.S."/>
            <person name="Hull J.J."/>
        </authorList>
    </citation>
    <scope>NUCLEOTIDE SEQUENCE</scope>
</reference>
<name>A0A146LTW1_LYGHE</name>
<protein>
    <submittedName>
        <fullName evidence="2">Uncharacterized protein</fullName>
    </submittedName>
</protein>
<dbReference type="AlphaFoldDB" id="A0A146LTW1"/>
<dbReference type="EMBL" id="GDHC01007475">
    <property type="protein sequence ID" value="JAQ11154.1"/>
    <property type="molecule type" value="Transcribed_RNA"/>
</dbReference>